<dbReference type="OrthoDB" id="1976175at2"/>
<dbReference type="EMBL" id="FOCG01000002">
    <property type="protein sequence ID" value="SEM99109.1"/>
    <property type="molecule type" value="Genomic_DNA"/>
</dbReference>
<gene>
    <name evidence="2" type="ORF">SAMN05216180_2363</name>
</gene>
<keyword evidence="3" id="KW-1185">Reference proteome</keyword>
<organism evidence="2 3">
    <name type="scientific">Hydrogenoanaerobacterium saccharovorans</name>
    <dbReference type="NCBI Taxonomy" id="474960"/>
    <lineage>
        <taxon>Bacteria</taxon>
        <taxon>Bacillati</taxon>
        <taxon>Bacillota</taxon>
        <taxon>Clostridia</taxon>
        <taxon>Eubacteriales</taxon>
        <taxon>Oscillospiraceae</taxon>
        <taxon>Hydrogenoanaerobacterium</taxon>
    </lineage>
</organism>
<evidence type="ECO:0000313" key="3">
    <source>
        <dbReference type="Proteomes" id="UP000199158"/>
    </source>
</evidence>
<name>A0A1H8CW41_9FIRM</name>
<accession>A0A1H8CW41</accession>
<sequence length="69" mass="7752">MSDKNKKNIAPQSEQDDDFFDFDTIASATECTGLIPTPPLSDEEAESYTDIYSIPKPGVMDEKYKSKKE</sequence>
<protein>
    <submittedName>
        <fullName evidence="2">Uncharacterized protein</fullName>
    </submittedName>
</protein>
<evidence type="ECO:0000313" key="2">
    <source>
        <dbReference type="EMBL" id="SEM99109.1"/>
    </source>
</evidence>
<dbReference type="AlphaFoldDB" id="A0A1H8CW41"/>
<feature type="compositionally biased region" description="Basic and acidic residues" evidence="1">
    <location>
        <begin position="59"/>
        <end position="69"/>
    </location>
</feature>
<feature type="region of interest" description="Disordered" evidence="1">
    <location>
        <begin position="31"/>
        <end position="69"/>
    </location>
</feature>
<dbReference type="RefSeq" id="WP_123811043.1">
    <property type="nucleotide sequence ID" value="NZ_FOCG01000002.1"/>
</dbReference>
<evidence type="ECO:0000256" key="1">
    <source>
        <dbReference type="SAM" id="MobiDB-lite"/>
    </source>
</evidence>
<dbReference type="Proteomes" id="UP000199158">
    <property type="component" value="Unassembled WGS sequence"/>
</dbReference>
<dbReference type="STRING" id="474960.SAMN05216180_2363"/>
<proteinExistence type="predicted"/>
<reference evidence="2 3" key="1">
    <citation type="submission" date="2016-10" db="EMBL/GenBank/DDBJ databases">
        <authorList>
            <person name="de Groot N.N."/>
        </authorList>
    </citation>
    <scope>NUCLEOTIDE SEQUENCE [LARGE SCALE GENOMIC DNA]</scope>
    <source>
        <strain evidence="2 3">CGMCC 1.5070</strain>
    </source>
</reference>